<keyword evidence="3" id="KW-0255">Endonuclease</keyword>
<protein>
    <recommendedName>
        <fullName evidence="6">Ribonuclease P protein component</fullName>
        <ecNumber evidence="6">3.1.26.5</ecNumber>
    </recommendedName>
</protein>
<dbReference type="NCBIfam" id="TIGR00188">
    <property type="entry name" value="rnpA"/>
    <property type="match status" value="1"/>
</dbReference>
<evidence type="ECO:0000256" key="3">
    <source>
        <dbReference type="ARBA" id="ARBA00022759"/>
    </source>
</evidence>
<keyword evidence="1" id="KW-0819">tRNA processing</keyword>
<dbReference type="Proteomes" id="UP000320813">
    <property type="component" value="Unassembled WGS sequence"/>
</dbReference>
<evidence type="ECO:0000256" key="1">
    <source>
        <dbReference type="ARBA" id="ARBA00022694"/>
    </source>
</evidence>
<dbReference type="InterPro" id="IPR020568">
    <property type="entry name" value="Ribosomal_Su5_D2-typ_SF"/>
</dbReference>
<dbReference type="GO" id="GO:0004526">
    <property type="term" value="F:ribonuclease P activity"/>
    <property type="evidence" value="ECO:0007669"/>
    <property type="project" value="UniProtKB-UniRule"/>
</dbReference>
<proteinExistence type="predicted"/>
<evidence type="ECO:0000313" key="8">
    <source>
        <dbReference type="Proteomes" id="UP000320813"/>
    </source>
</evidence>
<name>A0A519BDP7_9DELT</name>
<evidence type="ECO:0000256" key="5">
    <source>
        <dbReference type="ARBA" id="ARBA00022884"/>
    </source>
</evidence>
<gene>
    <name evidence="7" type="primary">rnpA</name>
    <name evidence="7" type="ORF">EVJ47_03695</name>
</gene>
<reference evidence="7 8" key="1">
    <citation type="submission" date="2019-01" db="EMBL/GenBank/DDBJ databases">
        <title>Insights into ecological role of a new deltaproteobacterial order Candidatus Sinidesulfobacterales (Sva0485) by metagenomics and metatranscriptomics.</title>
        <authorList>
            <person name="Tan S."/>
            <person name="Liu J."/>
            <person name="Fang Y."/>
            <person name="Hedlund B.P."/>
            <person name="Lian Z.H."/>
            <person name="Huang L.Y."/>
            <person name="Li J.T."/>
            <person name="Huang L.N."/>
            <person name="Li W.J."/>
            <person name="Jiang H.C."/>
            <person name="Dong H.L."/>
            <person name="Shu W.S."/>
        </authorList>
    </citation>
    <scope>NUCLEOTIDE SEQUENCE [LARGE SCALE GENOMIC DNA]</scope>
    <source>
        <strain evidence="7">AP3</strain>
    </source>
</reference>
<dbReference type="InterPro" id="IPR000100">
    <property type="entry name" value="RNase_P"/>
</dbReference>
<dbReference type="AlphaFoldDB" id="A0A519BDP7"/>
<comment type="caution">
    <text evidence="7">The sequence shown here is derived from an EMBL/GenBank/DDBJ whole genome shotgun (WGS) entry which is preliminary data.</text>
</comment>
<dbReference type="Gene3D" id="3.30.230.10">
    <property type="match status" value="1"/>
</dbReference>
<evidence type="ECO:0000313" key="7">
    <source>
        <dbReference type="EMBL" id="RZD15386.1"/>
    </source>
</evidence>
<sequence>MAISPIRFKLRDSFKLKDKGYINYIFNKGSKKLQKSSIIFYTESDRFKFLISFKKKLLNSARRNKLKRQIKEFIRLNQYNLKKIDCAILIARHPSSKRQLSDELEFLLIK</sequence>
<keyword evidence="2" id="KW-0540">Nuclease</keyword>
<dbReference type="InterPro" id="IPR014721">
    <property type="entry name" value="Ribsml_uS5_D2-typ_fold_subgr"/>
</dbReference>
<organism evidence="7 8">
    <name type="scientific">Candidatus Acidulodesulfobacterium ferriphilum</name>
    <dbReference type="NCBI Taxonomy" id="2597223"/>
    <lineage>
        <taxon>Bacteria</taxon>
        <taxon>Deltaproteobacteria</taxon>
        <taxon>Candidatus Acidulodesulfobacterales</taxon>
        <taxon>Candidatus Acidulodesulfobacterium</taxon>
    </lineage>
</organism>
<keyword evidence="5" id="KW-0694">RNA-binding</keyword>
<dbReference type="GO" id="GO:0000049">
    <property type="term" value="F:tRNA binding"/>
    <property type="evidence" value="ECO:0007669"/>
    <property type="project" value="InterPro"/>
</dbReference>
<accession>A0A519BDP7</accession>
<keyword evidence="4 7" id="KW-0378">Hydrolase</keyword>
<dbReference type="GO" id="GO:0008033">
    <property type="term" value="P:tRNA processing"/>
    <property type="evidence" value="ECO:0007669"/>
    <property type="project" value="UniProtKB-KW"/>
</dbReference>
<evidence type="ECO:0000256" key="2">
    <source>
        <dbReference type="ARBA" id="ARBA00022722"/>
    </source>
</evidence>
<dbReference type="EMBL" id="SGBD01000001">
    <property type="protein sequence ID" value="RZD15386.1"/>
    <property type="molecule type" value="Genomic_DNA"/>
</dbReference>
<dbReference type="Pfam" id="PF00825">
    <property type="entry name" value="Ribonuclease_P"/>
    <property type="match status" value="1"/>
</dbReference>
<evidence type="ECO:0000256" key="6">
    <source>
        <dbReference type="NCBIfam" id="TIGR00188"/>
    </source>
</evidence>
<evidence type="ECO:0000256" key="4">
    <source>
        <dbReference type="ARBA" id="ARBA00022801"/>
    </source>
</evidence>
<dbReference type="EC" id="3.1.26.5" evidence="6"/>
<dbReference type="SUPFAM" id="SSF54211">
    <property type="entry name" value="Ribosomal protein S5 domain 2-like"/>
    <property type="match status" value="1"/>
</dbReference>